<evidence type="ECO:0000313" key="2">
    <source>
        <dbReference type="EMBL" id="QJC53614.1"/>
    </source>
</evidence>
<dbReference type="KEGG" id="palr:HGI30_20155"/>
<gene>
    <name evidence="2" type="ORF">HGI30_20155</name>
</gene>
<dbReference type="EMBL" id="CP051428">
    <property type="protein sequence ID" value="QJC53614.1"/>
    <property type="molecule type" value="Genomic_DNA"/>
</dbReference>
<dbReference type="AlphaFoldDB" id="A0A6H2H1P6"/>
<sequence>MTADPTPLARFLHEAKTRAYAAGGAPAAPSRPGSKDYPYEQVEFRYLDSYVGELDFAGQEIVWRSGEAVWAMNYYGHTLVPEPDFPEFLLEALRAAPAEAPLRGPALFESDRFRYACSWEGGLDRFEGREEIVRTDGTPIFRLVFHGGAIRREP</sequence>
<proteinExistence type="predicted"/>
<name>A0A6H2H1P6_9BACL</name>
<dbReference type="Proteomes" id="UP000502136">
    <property type="component" value="Chromosome"/>
</dbReference>
<dbReference type="RefSeq" id="WP_168909151.1">
    <property type="nucleotide sequence ID" value="NZ_CP051428.1"/>
</dbReference>
<feature type="domain" description="DUF5680" evidence="1">
    <location>
        <begin position="48"/>
        <end position="150"/>
    </location>
</feature>
<dbReference type="InterPro" id="IPR043735">
    <property type="entry name" value="DUF5680"/>
</dbReference>
<evidence type="ECO:0000259" key="1">
    <source>
        <dbReference type="Pfam" id="PF18931"/>
    </source>
</evidence>
<protein>
    <submittedName>
        <fullName evidence="2">XRE family transcriptional regulator</fullName>
    </submittedName>
</protein>
<organism evidence="2 3">
    <name type="scientific">Paenibacillus albicereus</name>
    <dbReference type="NCBI Taxonomy" id="2726185"/>
    <lineage>
        <taxon>Bacteria</taxon>
        <taxon>Bacillati</taxon>
        <taxon>Bacillota</taxon>
        <taxon>Bacilli</taxon>
        <taxon>Bacillales</taxon>
        <taxon>Paenibacillaceae</taxon>
        <taxon>Paenibacillus</taxon>
    </lineage>
</organism>
<keyword evidence="3" id="KW-1185">Reference proteome</keyword>
<evidence type="ECO:0000313" key="3">
    <source>
        <dbReference type="Proteomes" id="UP000502136"/>
    </source>
</evidence>
<dbReference type="Pfam" id="PF18931">
    <property type="entry name" value="DUF5680"/>
    <property type="match status" value="1"/>
</dbReference>
<accession>A0A6H2H1P6</accession>
<reference evidence="2 3" key="1">
    <citation type="submission" date="2020-04" db="EMBL/GenBank/DDBJ databases">
        <title>Novel Paenibacillus strain UniB2 isolated from commercial digestive syrup.</title>
        <authorList>
            <person name="Thorat V."/>
            <person name="Kirdat K."/>
            <person name="Tiwarekar B."/>
            <person name="Yadav A."/>
        </authorList>
    </citation>
    <scope>NUCLEOTIDE SEQUENCE [LARGE SCALE GENOMIC DNA]</scope>
    <source>
        <strain evidence="2 3">UniB2</strain>
    </source>
</reference>